<protein>
    <submittedName>
        <fullName evidence="3">Fimbrial protein</fullName>
    </submittedName>
</protein>
<feature type="signal peptide" evidence="1">
    <location>
        <begin position="1"/>
        <end position="23"/>
    </location>
</feature>
<dbReference type="Gene3D" id="2.60.40.1090">
    <property type="entry name" value="Fimbrial-type adhesion domain"/>
    <property type="match status" value="1"/>
</dbReference>
<feature type="chain" id="PRO_5007290394" evidence="1">
    <location>
        <begin position="24"/>
        <end position="204"/>
    </location>
</feature>
<evidence type="ECO:0000259" key="2">
    <source>
        <dbReference type="Pfam" id="PF00419"/>
    </source>
</evidence>
<sequence>MTFDIKKITVAAAAAIAASSVMAADGTINFSGEIVTASCSISSGAGANVTGGKGAQNVEVKLGKVSSDAIGLASDGQIAAGTNVNLNLDCGNTADKLTTVKVRFDPNGGSGVDPKNVYLLKTTGTAEGVGIGIYNIDNKLLNLAANETFDAPLVKSTTPGAAEGDPEVVNYSAKLALRAAYVKNGDPVKAGVANGTLPFTLTYE</sequence>
<dbReference type="SUPFAM" id="SSF49401">
    <property type="entry name" value="Bacterial adhesins"/>
    <property type="match status" value="1"/>
</dbReference>
<dbReference type="PANTHER" id="PTHR33420">
    <property type="entry name" value="FIMBRIAL SUBUNIT ELFA-RELATED"/>
    <property type="match status" value="1"/>
</dbReference>
<keyword evidence="1" id="KW-0732">Signal</keyword>
<comment type="caution">
    <text evidence="3">The sequence shown here is derived from an EMBL/GenBank/DDBJ whole genome shotgun (WGS) entry which is preliminary data.</text>
</comment>
<feature type="domain" description="Fimbrial-type adhesion" evidence="2">
    <location>
        <begin position="28"/>
        <end position="203"/>
    </location>
</feature>
<dbReference type="InterPro" id="IPR008966">
    <property type="entry name" value="Adhesion_dom_sf"/>
</dbReference>
<dbReference type="GO" id="GO:0009289">
    <property type="term" value="C:pilus"/>
    <property type="evidence" value="ECO:0007669"/>
    <property type="project" value="InterPro"/>
</dbReference>
<dbReference type="InterPro" id="IPR036937">
    <property type="entry name" value="Adhesion_dom_fimbrial_sf"/>
</dbReference>
<accession>A0A132E5G8</accession>
<dbReference type="GO" id="GO:0043709">
    <property type="term" value="P:cell adhesion involved in single-species biofilm formation"/>
    <property type="evidence" value="ECO:0007669"/>
    <property type="project" value="TreeGrafter"/>
</dbReference>
<evidence type="ECO:0000313" key="4">
    <source>
        <dbReference type="Proteomes" id="UP000062912"/>
    </source>
</evidence>
<dbReference type="Proteomes" id="UP000062912">
    <property type="component" value="Unassembled WGS sequence"/>
</dbReference>
<reference evidence="3 4" key="1">
    <citation type="submission" date="2015-11" db="EMBL/GenBank/DDBJ databases">
        <title>Expanding the genomic diversity of Burkholderia species for the development of highly accurate diagnostics.</title>
        <authorList>
            <person name="Sahl J."/>
            <person name="Keim P."/>
            <person name="Wagner D."/>
        </authorList>
    </citation>
    <scope>NUCLEOTIDE SEQUENCE [LARGE SCALE GENOMIC DNA]</scope>
    <source>
        <strain evidence="3 4">MSMB368WGS</strain>
    </source>
</reference>
<evidence type="ECO:0000256" key="1">
    <source>
        <dbReference type="SAM" id="SignalP"/>
    </source>
</evidence>
<proteinExistence type="predicted"/>
<dbReference type="EMBL" id="LPJR01000095">
    <property type="protein sequence ID" value="KWF17284.1"/>
    <property type="molecule type" value="Genomic_DNA"/>
</dbReference>
<dbReference type="InterPro" id="IPR050263">
    <property type="entry name" value="Bact_Fimbrial_Adh_Pro"/>
</dbReference>
<gene>
    <name evidence="3" type="ORF">WT56_32890</name>
</gene>
<organism evidence="3 4">
    <name type="scientific">Burkholderia pseudomultivorans</name>
    <dbReference type="NCBI Taxonomy" id="1207504"/>
    <lineage>
        <taxon>Bacteria</taxon>
        <taxon>Pseudomonadati</taxon>
        <taxon>Pseudomonadota</taxon>
        <taxon>Betaproteobacteria</taxon>
        <taxon>Burkholderiales</taxon>
        <taxon>Burkholderiaceae</taxon>
        <taxon>Burkholderia</taxon>
        <taxon>Burkholderia cepacia complex</taxon>
    </lineage>
</organism>
<evidence type="ECO:0000313" key="3">
    <source>
        <dbReference type="EMBL" id="KWF17284.1"/>
    </source>
</evidence>
<name>A0A132E5G8_9BURK</name>
<dbReference type="RefSeq" id="WP_060247175.1">
    <property type="nucleotide sequence ID" value="NZ_LPJR01000095.1"/>
</dbReference>
<dbReference type="InterPro" id="IPR000259">
    <property type="entry name" value="Adhesion_dom_fimbrial"/>
</dbReference>
<dbReference type="AlphaFoldDB" id="A0A132E5G8"/>
<dbReference type="Pfam" id="PF00419">
    <property type="entry name" value="Fimbrial"/>
    <property type="match status" value="1"/>
</dbReference>
<dbReference type="PANTHER" id="PTHR33420:SF26">
    <property type="entry name" value="FIMBRIAL SUBUNIT"/>
    <property type="match status" value="1"/>
</dbReference>